<dbReference type="Proteomes" id="UP000034739">
    <property type="component" value="Unassembled WGS sequence"/>
</dbReference>
<dbReference type="GO" id="GO:0005524">
    <property type="term" value="F:ATP binding"/>
    <property type="evidence" value="ECO:0007669"/>
    <property type="project" value="UniProtKB-UniRule"/>
</dbReference>
<dbReference type="GO" id="GO:0045259">
    <property type="term" value="C:proton-transporting ATP synthase complex"/>
    <property type="evidence" value="ECO:0007669"/>
    <property type="project" value="UniProtKB-KW"/>
</dbReference>
<dbReference type="PATRIC" id="fig|1618445.3.peg.789"/>
<dbReference type="NCBIfam" id="TIGR01146">
    <property type="entry name" value="ATPsyn_F1gamma"/>
    <property type="match status" value="1"/>
</dbReference>
<proteinExistence type="inferred from homology"/>
<evidence type="ECO:0000256" key="3">
    <source>
        <dbReference type="ARBA" id="ARBA00007681"/>
    </source>
</evidence>
<keyword evidence="6 10" id="KW-0406">Ion transport</keyword>
<dbReference type="Pfam" id="PF00231">
    <property type="entry name" value="ATP-synt"/>
    <property type="match status" value="1"/>
</dbReference>
<gene>
    <name evidence="10" type="primary">atpG</name>
    <name evidence="11" type="ORF">UY16_C0027G0007</name>
</gene>
<comment type="function">
    <text evidence="1 10">Produces ATP from ADP in the presence of a proton gradient across the membrane. The gamma chain is believed to be important in regulating ATPase activity and the flow of protons through the CF(0) complex.</text>
</comment>
<comment type="subcellular location">
    <subcellularLocation>
        <location evidence="10">Cell membrane</location>
        <topology evidence="10">Peripheral membrane protein</topology>
    </subcellularLocation>
    <subcellularLocation>
        <location evidence="2">Membrane</location>
        <topology evidence="2">Peripheral membrane protein</topology>
    </subcellularLocation>
</comment>
<dbReference type="GO" id="GO:0046933">
    <property type="term" value="F:proton-transporting ATP synthase activity, rotational mechanism"/>
    <property type="evidence" value="ECO:0007669"/>
    <property type="project" value="UniProtKB-UniRule"/>
</dbReference>
<evidence type="ECO:0000256" key="5">
    <source>
        <dbReference type="ARBA" id="ARBA00022781"/>
    </source>
</evidence>
<dbReference type="GO" id="GO:0042777">
    <property type="term" value="P:proton motive force-driven plasma membrane ATP synthesis"/>
    <property type="evidence" value="ECO:0007669"/>
    <property type="project" value="UniProtKB-UniRule"/>
</dbReference>
<evidence type="ECO:0000256" key="9">
    <source>
        <dbReference type="ARBA" id="ARBA00023310"/>
    </source>
</evidence>
<evidence type="ECO:0000256" key="10">
    <source>
        <dbReference type="HAMAP-Rule" id="MF_00815"/>
    </source>
</evidence>
<name>A0A0G1U038_9BACT</name>
<dbReference type="EMBL" id="LCOY01000027">
    <property type="protein sequence ID" value="KKU87447.1"/>
    <property type="molecule type" value="Genomic_DNA"/>
</dbReference>
<keyword evidence="9 10" id="KW-0066">ATP synthesis</keyword>
<dbReference type="PRINTS" id="PR00126">
    <property type="entry name" value="ATPASEGAMMA"/>
</dbReference>
<dbReference type="Gene3D" id="3.40.1380.10">
    <property type="match status" value="1"/>
</dbReference>
<dbReference type="InterPro" id="IPR000131">
    <property type="entry name" value="ATP_synth_F1_gsu"/>
</dbReference>
<dbReference type="Gene3D" id="1.10.287.80">
    <property type="entry name" value="ATP synthase, gamma subunit, helix hairpin domain"/>
    <property type="match status" value="1"/>
</dbReference>
<dbReference type="PANTHER" id="PTHR11693">
    <property type="entry name" value="ATP SYNTHASE GAMMA CHAIN"/>
    <property type="match status" value="1"/>
</dbReference>
<keyword evidence="7 10" id="KW-0472">Membrane</keyword>
<evidence type="ECO:0000256" key="1">
    <source>
        <dbReference type="ARBA" id="ARBA00003456"/>
    </source>
</evidence>
<keyword evidence="5 10" id="KW-0375">Hydrogen ion transport</keyword>
<evidence type="ECO:0000256" key="8">
    <source>
        <dbReference type="ARBA" id="ARBA00023196"/>
    </source>
</evidence>
<comment type="subunit">
    <text evidence="10">F-type ATPases have 2 components, CF(1) - the catalytic core - and CF(0) - the membrane proton channel. CF(1) has five subunits: alpha(3), beta(3), gamma(1), delta(1), epsilon(1). CF(0) has three main subunits: a, b and c.</text>
</comment>
<keyword evidence="10" id="KW-1003">Cell membrane</keyword>
<dbReference type="AlphaFoldDB" id="A0A0G1U038"/>
<organism evidence="11 12">
    <name type="scientific">Candidatus Gottesmanbacteria bacterium GW2011_GWA2_47_9</name>
    <dbReference type="NCBI Taxonomy" id="1618445"/>
    <lineage>
        <taxon>Bacteria</taxon>
        <taxon>Candidatus Gottesmaniibacteriota</taxon>
    </lineage>
</organism>
<reference evidence="11 12" key="1">
    <citation type="journal article" date="2015" name="Nature">
        <title>rRNA introns, odd ribosomes, and small enigmatic genomes across a large radiation of phyla.</title>
        <authorList>
            <person name="Brown C.T."/>
            <person name="Hug L.A."/>
            <person name="Thomas B.C."/>
            <person name="Sharon I."/>
            <person name="Castelle C.J."/>
            <person name="Singh A."/>
            <person name="Wilkins M.J."/>
            <person name="Williams K.H."/>
            <person name="Banfield J.F."/>
        </authorList>
    </citation>
    <scope>NUCLEOTIDE SEQUENCE [LARGE SCALE GENOMIC DNA]</scope>
</reference>
<accession>A0A0G1U038</accession>
<dbReference type="GO" id="GO:0005886">
    <property type="term" value="C:plasma membrane"/>
    <property type="evidence" value="ECO:0007669"/>
    <property type="project" value="UniProtKB-SubCell"/>
</dbReference>
<dbReference type="PANTHER" id="PTHR11693:SF22">
    <property type="entry name" value="ATP SYNTHASE SUBUNIT GAMMA, MITOCHONDRIAL"/>
    <property type="match status" value="1"/>
</dbReference>
<evidence type="ECO:0000313" key="11">
    <source>
        <dbReference type="EMBL" id="KKU87447.1"/>
    </source>
</evidence>
<protein>
    <recommendedName>
        <fullName evidence="10">ATP synthase gamma chain</fullName>
    </recommendedName>
    <alternativeName>
        <fullName evidence="10">ATP synthase F1 sector gamma subunit</fullName>
    </alternativeName>
    <alternativeName>
        <fullName evidence="10">F-ATPase gamma subunit</fullName>
    </alternativeName>
</protein>
<evidence type="ECO:0000256" key="4">
    <source>
        <dbReference type="ARBA" id="ARBA00022448"/>
    </source>
</evidence>
<evidence type="ECO:0000313" key="12">
    <source>
        <dbReference type="Proteomes" id="UP000034739"/>
    </source>
</evidence>
<keyword evidence="4 10" id="KW-0813">Transport</keyword>
<comment type="similarity">
    <text evidence="3 10">Belongs to the ATPase gamma chain family.</text>
</comment>
<evidence type="ECO:0000256" key="6">
    <source>
        <dbReference type="ARBA" id="ARBA00023065"/>
    </source>
</evidence>
<dbReference type="InterPro" id="IPR035968">
    <property type="entry name" value="ATP_synth_F1_ATPase_gsu"/>
</dbReference>
<evidence type="ECO:0000256" key="7">
    <source>
        <dbReference type="ARBA" id="ARBA00023136"/>
    </source>
</evidence>
<evidence type="ECO:0000256" key="2">
    <source>
        <dbReference type="ARBA" id="ARBA00004170"/>
    </source>
</evidence>
<comment type="caution">
    <text evidence="11">The sequence shown here is derived from an EMBL/GenBank/DDBJ whole genome shotgun (WGS) entry which is preliminary data.</text>
</comment>
<sequence length="284" mass="31358">MANIRLIRQRIKSAQNIAQITKAMEMVAASKMRKAQAAAVSGKIYAQKIYEMVIRLAAKADAAHHPLLARPDVGAGKRLVVVLSSNKGLCGGLNANLFRFLLSEYRDMANIDYISLGKKGTAFFVRTGATLKADFSDTANIEAKISALTDMIVGSFIAKEYHAVDLVYNDFVSVIKQLPKKKTILPLTIEQGTPESESHEFLIEPNVAEVFDALLPHYLENQIRDAVLEAEASEHSSRMIAMRNATDNAVSLTQELTLLYNKARQEKITYEITDMVTARLAVAE</sequence>
<dbReference type="HAMAP" id="MF_00815">
    <property type="entry name" value="ATP_synth_gamma_bact"/>
    <property type="match status" value="1"/>
</dbReference>
<dbReference type="CDD" id="cd12151">
    <property type="entry name" value="F1-ATPase_gamma"/>
    <property type="match status" value="1"/>
</dbReference>
<keyword evidence="8 10" id="KW-0139">CF(1)</keyword>
<dbReference type="SUPFAM" id="SSF52943">
    <property type="entry name" value="ATP synthase (F1-ATPase), gamma subunit"/>
    <property type="match status" value="1"/>
</dbReference>